<gene>
    <name evidence="2" type="ORF">cand_024490</name>
</gene>
<evidence type="ECO:0000313" key="3">
    <source>
        <dbReference type="Proteomes" id="UP000186804"/>
    </source>
</evidence>
<comment type="caution">
    <text evidence="2">The sequence shown here is derived from an EMBL/GenBank/DDBJ whole genome shotgun (WGS) entry which is preliminary data.</text>
</comment>
<proteinExistence type="predicted"/>
<reference evidence="2 3" key="1">
    <citation type="submission" date="2016-10" db="EMBL/GenBank/DDBJ databases">
        <title>Reductive evolution of mitochondrial metabolism and differential evolution of invasion-related proteins in Cryptosporidium.</title>
        <authorList>
            <person name="Liu S."/>
            <person name="Roellig D.M."/>
            <person name="Guo Y."/>
            <person name="Li N."/>
            <person name="Frace M.A."/>
            <person name="Tang K."/>
            <person name="Zhang L."/>
            <person name="Feng Y."/>
            <person name="Xiao L."/>
        </authorList>
    </citation>
    <scope>NUCLEOTIDE SEQUENCE [LARGE SCALE GENOMIC DNA]</scope>
    <source>
        <strain evidence="2">30847</strain>
    </source>
</reference>
<dbReference type="Proteomes" id="UP000186804">
    <property type="component" value="Unassembled WGS sequence"/>
</dbReference>
<dbReference type="AlphaFoldDB" id="A0A1J4MUP3"/>
<dbReference type="OrthoDB" id="343844at2759"/>
<organism evidence="2 3">
    <name type="scientific">Cryptosporidium andersoni</name>
    <dbReference type="NCBI Taxonomy" id="117008"/>
    <lineage>
        <taxon>Eukaryota</taxon>
        <taxon>Sar</taxon>
        <taxon>Alveolata</taxon>
        <taxon>Apicomplexa</taxon>
        <taxon>Conoidasida</taxon>
        <taxon>Coccidia</taxon>
        <taxon>Eucoccidiorida</taxon>
        <taxon>Eimeriorina</taxon>
        <taxon>Cryptosporidiidae</taxon>
        <taxon>Cryptosporidium</taxon>
    </lineage>
</organism>
<dbReference type="VEuPathDB" id="CryptoDB:cand_024490"/>
<feature type="region of interest" description="Disordered" evidence="1">
    <location>
        <begin position="309"/>
        <end position="341"/>
    </location>
</feature>
<evidence type="ECO:0000256" key="1">
    <source>
        <dbReference type="SAM" id="MobiDB-lite"/>
    </source>
</evidence>
<protein>
    <recommendedName>
        <fullName evidence="4">DNA polymerase delta subunit 3</fullName>
    </recommendedName>
</protein>
<dbReference type="EMBL" id="LRBS01000050">
    <property type="protein sequence ID" value="OII76772.1"/>
    <property type="molecule type" value="Genomic_DNA"/>
</dbReference>
<evidence type="ECO:0008006" key="4">
    <source>
        <dbReference type="Google" id="ProtNLM"/>
    </source>
</evidence>
<accession>A0A1J4MUP3</accession>
<dbReference type="RefSeq" id="XP_067068618.1">
    <property type="nucleotide sequence ID" value="XM_067212679.1"/>
</dbReference>
<name>A0A1J4MUP3_9CRYT</name>
<dbReference type="GeneID" id="92366633"/>
<sequence length="458" mass="53270">MLKTDLNNEMTSDVNYHSKLFDMLFVQHNQTLTVSRLCNQIQFNSVQECREILKLYRESEKYGKSCELIYLISIIGDNGDNITMKVINETDLSLYTSKIFEKIIYGIKQKNIDINDSIANNQVHFHLECEEIRRNILATKLLPNKLWISKYSLFRESASPRLRYSYSSNQYYNMINNNLDISKTELYPVISNNNSKNNSINTDPYPLSISLEANIDDSSYTTSNLKNDLNIDINMNNVFNGNSQVYNFKDINVDKKIVDIIMDESSSKISISNNDNLLFNDEPNDNLDSNNSNNSNLILFSEKEINNDNSLEKKSSRGRKKKSSLFDENNNTDNKKSIHYNKSKNSELSYEILNKKKKIDFENKLDDNNEHSYKYNPQQVDTINLEKITRDKIYKDSKTGYLVVEDDVDFILSKEKSTYMTKKQTSNGHNKIIKSINNAKKHSDTKQQTLESFFKVYK</sequence>
<keyword evidence="3" id="KW-1185">Reference proteome</keyword>
<evidence type="ECO:0000313" key="2">
    <source>
        <dbReference type="EMBL" id="OII76772.1"/>
    </source>
</evidence>